<evidence type="ECO:0000313" key="2">
    <source>
        <dbReference type="EMBL" id="QBX35924.1"/>
    </source>
</evidence>
<evidence type="ECO:0000259" key="1">
    <source>
        <dbReference type="Pfam" id="PF13340"/>
    </source>
</evidence>
<proteinExistence type="predicted"/>
<gene>
    <name evidence="2" type="ORF">E4191_15440</name>
</gene>
<dbReference type="InterPro" id="IPR025161">
    <property type="entry name" value="IS402-like_dom"/>
</dbReference>
<organism evidence="2 3">
    <name type="scientific">Paracoccus liaowanqingii</name>
    <dbReference type="NCBI Taxonomy" id="2560053"/>
    <lineage>
        <taxon>Bacteria</taxon>
        <taxon>Pseudomonadati</taxon>
        <taxon>Pseudomonadota</taxon>
        <taxon>Alphaproteobacteria</taxon>
        <taxon>Rhodobacterales</taxon>
        <taxon>Paracoccaceae</taxon>
        <taxon>Paracoccus</taxon>
    </lineage>
</organism>
<evidence type="ECO:0000313" key="3">
    <source>
        <dbReference type="Proteomes" id="UP000296374"/>
    </source>
</evidence>
<accession>A0A4P7HNP7</accession>
<feature type="domain" description="Insertion element IS402-like" evidence="1">
    <location>
        <begin position="2"/>
        <end position="60"/>
    </location>
</feature>
<dbReference type="EMBL" id="CP038439">
    <property type="protein sequence ID" value="QBX35924.1"/>
    <property type="molecule type" value="Genomic_DNA"/>
</dbReference>
<dbReference type="AlphaFoldDB" id="A0A4P7HNP7"/>
<dbReference type="Proteomes" id="UP000296374">
    <property type="component" value="Chromosome"/>
</dbReference>
<name>A0A4P7HNP7_9RHOB</name>
<dbReference type="Pfam" id="PF13340">
    <property type="entry name" value="DUF4096"/>
    <property type="match status" value="1"/>
</dbReference>
<protein>
    <submittedName>
        <fullName evidence="2">Transposase</fullName>
    </submittedName>
</protein>
<dbReference type="KEGG" id="plia:E4191_15440"/>
<sequence>MARLRALFPRSHGRPRIDDLRVLSGLIVIDRNGSPWFDAPKEDGPAKTLYHHRKRWSDNGASPGSWWAWPPSVGVRPKDRTAPKQC</sequence>
<reference evidence="3" key="1">
    <citation type="submission" date="2019-03" db="EMBL/GenBank/DDBJ databases">
        <authorList>
            <person name="Li J."/>
        </authorList>
    </citation>
    <scope>NUCLEOTIDE SEQUENCE [LARGE SCALE GENOMIC DNA]</scope>
    <source>
        <strain evidence="3">2251</strain>
    </source>
</reference>